<name>X0WYJ5_9ZZZZ</name>
<evidence type="ECO:0000256" key="3">
    <source>
        <dbReference type="ARBA" id="ARBA00022833"/>
    </source>
</evidence>
<dbReference type="SUPFAM" id="SSF50129">
    <property type="entry name" value="GroES-like"/>
    <property type="match status" value="1"/>
</dbReference>
<keyword evidence="4" id="KW-0560">Oxidoreductase</keyword>
<dbReference type="InterPro" id="IPR013154">
    <property type="entry name" value="ADH-like_N"/>
</dbReference>
<sequence>MKAMILKEPRPVEQDPLEPVEVLVPEPGPDDVRLRIHACGVCHTDLHTVEGELALPRLPVVPGHQIVGSVENMGENVTRFCLGDRVGVTWLYSSCGV</sequence>
<dbReference type="PANTHER" id="PTHR42940">
    <property type="entry name" value="ALCOHOL DEHYDROGENASE 1-RELATED"/>
    <property type="match status" value="1"/>
</dbReference>
<dbReference type="Pfam" id="PF08240">
    <property type="entry name" value="ADH_N"/>
    <property type="match status" value="1"/>
</dbReference>
<gene>
    <name evidence="6" type="ORF">S01H1_70751</name>
</gene>
<evidence type="ECO:0000259" key="5">
    <source>
        <dbReference type="Pfam" id="PF08240"/>
    </source>
</evidence>
<reference evidence="6" key="1">
    <citation type="journal article" date="2014" name="Front. Microbiol.">
        <title>High frequency of phylogenetically diverse reductive dehalogenase-homologous genes in deep subseafloor sedimentary metagenomes.</title>
        <authorList>
            <person name="Kawai M."/>
            <person name="Futagami T."/>
            <person name="Toyoda A."/>
            <person name="Takaki Y."/>
            <person name="Nishi S."/>
            <person name="Hori S."/>
            <person name="Arai W."/>
            <person name="Tsubouchi T."/>
            <person name="Morono Y."/>
            <person name="Uchiyama I."/>
            <person name="Ito T."/>
            <person name="Fujiyama A."/>
            <person name="Inagaki F."/>
            <person name="Takami H."/>
        </authorList>
    </citation>
    <scope>NUCLEOTIDE SEQUENCE</scope>
    <source>
        <strain evidence="6">Expedition CK06-06</strain>
    </source>
</reference>
<evidence type="ECO:0000256" key="2">
    <source>
        <dbReference type="ARBA" id="ARBA00022723"/>
    </source>
</evidence>
<organism evidence="6">
    <name type="scientific">marine sediment metagenome</name>
    <dbReference type="NCBI Taxonomy" id="412755"/>
    <lineage>
        <taxon>unclassified sequences</taxon>
        <taxon>metagenomes</taxon>
        <taxon>ecological metagenomes</taxon>
    </lineage>
</organism>
<dbReference type="InterPro" id="IPR011032">
    <property type="entry name" value="GroES-like_sf"/>
</dbReference>
<dbReference type="GO" id="GO:0005737">
    <property type="term" value="C:cytoplasm"/>
    <property type="evidence" value="ECO:0007669"/>
    <property type="project" value="TreeGrafter"/>
</dbReference>
<dbReference type="GO" id="GO:0046872">
    <property type="term" value="F:metal ion binding"/>
    <property type="evidence" value="ECO:0007669"/>
    <property type="project" value="UniProtKB-KW"/>
</dbReference>
<keyword evidence="3" id="KW-0862">Zinc</keyword>
<accession>X0WYJ5</accession>
<evidence type="ECO:0000313" key="6">
    <source>
        <dbReference type="EMBL" id="GAG36004.1"/>
    </source>
</evidence>
<keyword evidence="2" id="KW-0479">Metal-binding</keyword>
<comment type="cofactor">
    <cofactor evidence="1">
        <name>Zn(2+)</name>
        <dbReference type="ChEBI" id="CHEBI:29105"/>
    </cofactor>
</comment>
<dbReference type="Gene3D" id="3.90.180.10">
    <property type="entry name" value="Medium-chain alcohol dehydrogenases, catalytic domain"/>
    <property type="match status" value="1"/>
</dbReference>
<proteinExistence type="predicted"/>
<dbReference type="EMBL" id="BARS01047068">
    <property type="protein sequence ID" value="GAG36004.1"/>
    <property type="molecule type" value="Genomic_DNA"/>
</dbReference>
<dbReference type="GO" id="GO:0004022">
    <property type="term" value="F:alcohol dehydrogenase (NAD+) activity"/>
    <property type="evidence" value="ECO:0007669"/>
    <property type="project" value="TreeGrafter"/>
</dbReference>
<evidence type="ECO:0000256" key="1">
    <source>
        <dbReference type="ARBA" id="ARBA00001947"/>
    </source>
</evidence>
<evidence type="ECO:0000256" key="4">
    <source>
        <dbReference type="ARBA" id="ARBA00023002"/>
    </source>
</evidence>
<dbReference type="PANTHER" id="PTHR42940:SF8">
    <property type="entry name" value="VACUOLAR PROTEIN SORTING-ASSOCIATED PROTEIN 11"/>
    <property type="match status" value="1"/>
</dbReference>
<comment type="caution">
    <text evidence="6">The sequence shown here is derived from an EMBL/GenBank/DDBJ whole genome shotgun (WGS) entry which is preliminary data.</text>
</comment>
<dbReference type="AlphaFoldDB" id="X0WYJ5"/>
<protein>
    <recommendedName>
        <fullName evidence="5">Alcohol dehydrogenase-like N-terminal domain-containing protein</fullName>
    </recommendedName>
</protein>
<feature type="domain" description="Alcohol dehydrogenase-like N-terminal" evidence="5">
    <location>
        <begin position="28"/>
        <end position="95"/>
    </location>
</feature>